<evidence type="ECO:0000256" key="1">
    <source>
        <dbReference type="SAM" id="MobiDB-lite"/>
    </source>
</evidence>
<dbReference type="AlphaFoldDB" id="X0R8P9"/>
<organism evidence="3 4">
    <name type="scientific">Rhodococcus wratislaviensis NBRC 100605</name>
    <dbReference type="NCBI Taxonomy" id="1219028"/>
    <lineage>
        <taxon>Bacteria</taxon>
        <taxon>Bacillati</taxon>
        <taxon>Actinomycetota</taxon>
        <taxon>Actinomycetes</taxon>
        <taxon>Mycobacteriales</taxon>
        <taxon>Nocardiaceae</taxon>
        <taxon>Rhodococcus</taxon>
    </lineage>
</organism>
<keyword evidence="4" id="KW-1185">Reference proteome</keyword>
<reference evidence="3 4" key="1">
    <citation type="submission" date="2014-02" db="EMBL/GenBank/DDBJ databases">
        <title>Whole genome shotgun sequence of Rhodococcus wratislaviensis NBRC 100605.</title>
        <authorList>
            <person name="Hosoyama A."/>
            <person name="Tsuchikane K."/>
            <person name="Yoshida I."/>
            <person name="Ohji S."/>
            <person name="Ichikawa N."/>
            <person name="Yamazoe A."/>
            <person name="Fujita N."/>
        </authorList>
    </citation>
    <scope>NUCLEOTIDE SEQUENCE [LARGE SCALE GENOMIC DNA]</scope>
    <source>
        <strain evidence="3 4">NBRC 100605</strain>
    </source>
</reference>
<proteinExistence type="predicted"/>
<protein>
    <recommendedName>
        <fullName evidence="2">HNH nuclease domain-containing protein</fullName>
    </recommendedName>
</protein>
<feature type="domain" description="HNH nuclease" evidence="2">
    <location>
        <begin position="15"/>
        <end position="74"/>
    </location>
</feature>
<name>X0R8P9_RHOWR</name>
<dbReference type="InterPro" id="IPR003615">
    <property type="entry name" value="HNH_nuc"/>
</dbReference>
<comment type="caution">
    <text evidence="3">The sequence shown here is derived from an EMBL/GenBank/DDBJ whole genome shotgun (WGS) entry which is preliminary data.</text>
</comment>
<gene>
    <name evidence="3" type="ORF">RW1_040_00370</name>
</gene>
<dbReference type="Proteomes" id="UP000019491">
    <property type="component" value="Unassembled WGS sequence"/>
</dbReference>
<evidence type="ECO:0000313" key="3">
    <source>
        <dbReference type="EMBL" id="GAF47375.1"/>
    </source>
</evidence>
<evidence type="ECO:0000259" key="2">
    <source>
        <dbReference type="SMART" id="SM00507"/>
    </source>
</evidence>
<dbReference type="SMART" id="SM00507">
    <property type="entry name" value="HNHc"/>
    <property type="match status" value="1"/>
</dbReference>
<dbReference type="EMBL" id="BAWF01000040">
    <property type="protein sequence ID" value="GAF47375.1"/>
    <property type="molecule type" value="Genomic_DNA"/>
</dbReference>
<evidence type="ECO:0000313" key="4">
    <source>
        <dbReference type="Proteomes" id="UP000019491"/>
    </source>
</evidence>
<dbReference type="Gene3D" id="1.10.30.50">
    <property type="match status" value="1"/>
</dbReference>
<accession>X0R8P9</accession>
<feature type="region of interest" description="Disordered" evidence="1">
    <location>
        <begin position="71"/>
        <end position="95"/>
    </location>
</feature>
<sequence>MTMAGNNPRDSRRYRNQAKRLRRANQVCWLCGKDIDVSLPYTDRDSWTADHVVPLNAGGDVHGALRAAHRGCNASRGDGIRNRKRDLKPPTSRDW</sequence>